<dbReference type="Proteomes" id="UP000824139">
    <property type="component" value="Unassembled WGS sequence"/>
</dbReference>
<keyword evidence="1" id="KW-1133">Transmembrane helix</keyword>
<sequence>MSYLGDLFSQTRSPARYRFENKSPKNFVAHDRNNNVTNSSPLAVQCSQINETDFSRFTSHFSPLKKPAFTMAEVLITLGIIGIISAMTLPSLIGKYQFKVFEVGLKKQYSLLQNAINLAVYEEGLQYCYTYHREGSISYGAERGDCELLENFLISSLKLKPYDDSIKEEYAKREIIRSEGGKSINWNCDYDTYISNARVYGTNDGTIILLYRNFFPALFIGIDVNGEKGPNRWGYDVFFMGLSNHNDYSNPSPKILLTDEFCSIIEKGGRFARTILRNQEVDSDTDRYW</sequence>
<dbReference type="NCBIfam" id="TIGR02532">
    <property type="entry name" value="IV_pilin_GFxxxE"/>
    <property type="match status" value="1"/>
</dbReference>
<keyword evidence="1" id="KW-0812">Transmembrane</keyword>
<dbReference type="AlphaFoldDB" id="A0A9D1FWA9"/>
<proteinExistence type="predicted"/>
<gene>
    <name evidence="2" type="ORF">IAD41_06725</name>
</gene>
<dbReference type="EMBL" id="DVJO01000149">
    <property type="protein sequence ID" value="HIS83279.1"/>
    <property type="molecule type" value="Genomic_DNA"/>
</dbReference>
<dbReference type="InterPro" id="IPR012902">
    <property type="entry name" value="N_methyl_site"/>
</dbReference>
<protein>
    <submittedName>
        <fullName evidence="2">Prepilin-type N-terminal cleavage/methylation domain-containing protein</fullName>
    </submittedName>
</protein>
<dbReference type="SUPFAM" id="SSF54523">
    <property type="entry name" value="Pili subunits"/>
    <property type="match status" value="1"/>
</dbReference>
<comment type="caution">
    <text evidence="2">The sequence shown here is derived from an EMBL/GenBank/DDBJ whole genome shotgun (WGS) entry which is preliminary data.</text>
</comment>
<evidence type="ECO:0000313" key="2">
    <source>
        <dbReference type="EMBL" id="HIS83279.1"/>
    </source>
</evidence>
<dbReference type="InterPro" id="IPR045584">
    <property type="entry name" value="Pilin-like"/>
</dbReference>
<accession>A0A9D1FWA9</accession>
<evidence type="ECO:0000313" key="3">
    <source>
        <dbReference type="Proteomes" id="UP000824139"/>
    </source>
</evidence>
<name>A0A9D1FWA9_9BACT</name>
<reference evidence="2" key="2">
    <citation type="journal article" date="2021" name="PeerJ">
        <title>Extensive microbial diversity within the chicken gut microbiome revealed by metagenomics and culture.</title>
        <authorList>
            <person name="Gilroy R."/>
            <person name="Ravi A."/>
            <person name="Getino M."/>
            <person name="Pursley I."/>
            <person name="Horton D.L."/>
            <person name="Alikhan N.F."/>
            <person name="Baker D."/>
            <person name="Gharbi K."/>
            <person name="Hall N."/>
            <person name="Watson M."/>
            <person name="Adriaenssens E.M."/>
            <person name="Foster-Nyarko E."/>
            <person name="Jarju S."/>
            <person name="Secka A."/>
            <person name="Antonio M."/>
            <person name="Oren A."/>
            <person name="Chaudhuri R.R."/>
            <person name="La Ragione R."/>
            <person name="Hildebrand F."/>
            <person name="Pallen M.J."/>
        </authorList>
    </citation>
    <scope>NUCLEOTIDE SEQUENCE</scope>
    <source>
        <strain evidence="2">CHK152-2994</strain>
    </source>
</reference>
<keyword evidence="1" id="KW-0472">Membrane</keyword>
<feature type="transmembrane region" description="Helical" evidence="1">
    <location>
        <begin position="68"/>
        <end position="89"/>
    </location>
</feature>
<organism evidence="2 3">
    <name type="scientific">Candidatus Scatenecus faecavium</name>
    <dbReference type="NCBI Taxonomy" id="2840915"/>
    <lineage>
        <taxon>Bacteria</taxon>
        <taxon>Candidatus Scatenecus</taxon>
    </lineage>
</organism>
<evidence type="ECO:0000256" key="1">
    <source>
        <dbReference type="SAM" id="Phobius"/>
    </source>
</evidence>
<reference evidence="2" key="1">
    <citation type="submission" date="2020-10" db="EMBL/GenBank/DDBJ databases">
        <authorList>
            <person name="Gilroy R."/>
        </authorList>
    </citation>
    <scope>NUCLEOTIDE SEQUENCE</scope>
    <source>
        <strain evidence="2">CHK152-2994</strain>
    </source>
</reference>